<evidence type="ECO:0000256" key="1">
    <source>
        <dbReference type="ARBA" id="ARBA00022630"/>
    </source>
</evidence>
<feature type="domain" description="NADPH-dependent FMN reductase-like" evidence="3">
    <location>
        <begin position="12"/>
        <end position="124"/>
    </location>
</feature>
<dbReference type="PANTHER" id="PTHR43278">
    <property type="entry name" value="NAD(P)H-DEPENDENT FMN-CONTAINING OXIDOREDUCTASE YWQN-RELATED"/>
    <property type="match status" value="1"/>
</dbReference>
<sequence>MLDLMAPADTKNIVCLLGSPRPNGTSATIARRFLDTAASLGAVTRTFHLNALAYRGCQGCYACKGRVERCTLRDDLTAVLEAVKEADMTVLASPVYYGDVTAQLKGFIDRTFSYLVPDFLTSSTPSRLPPGKTLVFIQTQGFPDERQYADIFPRYESFLRWSGFAECHLVRACGVGRDGATAVSEEVLARAEEAARRLLE</sequence>
<reference evidence="4 5" key="1">
    <citation type="submission" date="2022-12" db="EMBL/GenBank/DDBJ databases">
        <title>Polyphasic characterization of Geotalea uranireducens NIT-SL11 newly isolated from a complex of sewage sludge and microbially reduced graphene oxide.</title>
        <authorList>
            <person name="Xie L."/>
            <person name="Yoshida N."/>
            <person name="Meng L."/>
        </authorList>
    </citation>
    <scope>NUCLEOTIDE SEQUENCE [LARGE SCALE GENOMIC DNA]</scope>
    <source>
        <strain evidence="4 5">NIT-SL11</strain>
    </source>
</reference>
<dbReference type="Proteomes" id="UP001317705">
    <property type="component" value="Chromosome"/>
</dbReference>
<organism evidence="4 5">
    <name type="scientific">Geotalea uraniireducens</name>
    <dbReference type="NCBI Taxonomy" id="351604"/>
    <lineage>
        <taxon>Bacteria</taxon>
        <taxon>Pseudomonadati</taxon>
        <taxon>Thermodesulfobacteriota</taxon>
        <taxon>Desulfuromonadia</taxon>
        <taxon>Geobacterales</taxon>
        <taxon>Geobacteraceae</taxon>
        <taxon>Geotalea</taxon>
    </lineage>
</organism>
<gene>
    <name evidence="4" type="ORF">GURASL_32970</name>
</gene>
<evidence type="ECO:0000259" key="3">
    <source>
        <dbReference type="Pfam" id="PF03358"/>
    </source>
</evidence>
<protein>
    <submittedName>
        <fullName evidence="4">FMN reductase</fullName>
    </submittedName>
</protein>
<keyword evidence="2" id="KW-0288">FMN</keyword>
<evidence type="ECO:0000256" key="2">
    <source>
        <dbReference type="ARBA" id="ARBA00022643"/>
    </source>
</evidence>
<dbReference type="RefSeq" id="WP_282000478.1">
    <property type="nucleotide sequence ID" value="NZ_AP027151.1"/>
</dbReference>
<dbReference type="PANTHER" id="PTHR43278:SF2">
    <property type="entry name" value="IRON-SULFUR FLAVOPROTEIN"/>
    <property type="match status" value="1"/>
</dbReference>
<dbReference type="Gene3D" id="3.40.50.360">
    <property type="match status" value="1"/>
</dbReference>
<keyword evidence="5" id="KW-1185">Reference proteome</keyword>
<dbReference type="InterPro" id="IPR051796">
    <property type="entry name" value="ISF_SsuE-like"/>
</dbReference>
<name>A0ABM8EQ66_9BACT</name>
<evidence type="ECO:0000313" key="4">
    <source>
        <dbReference type="EMBL" id="BDV44374.1"/>
    </source>
</evidence>
<dbReference type="InterPro" id="IPR005025">
    <property type="entry name" value="FMN_Rdtase-like_dom"/>
</dbReference>
<dbReference type="Pfam" id="PF03358">
    <property type="entry name" value="FMN_red"/>
    <property type="match status" value="1"/>
</dbReference>
<dbReference type="InterPro" id="IPR029039">
    <property type="entry name" value="Flavoprotein-like_sf"/>
</dbReference>
<dbReference type="SUPFAM" id="SSF52218">
    <property type="entry name" value="Flavoproteins"/>
    <property type="match status" value="1"/>
</dbReference>
<evidence type="ECO:0000313" key="5">
    <source>
        <dbReference type="Proteomes" id="UP001317705"/>
    </source>
</evidence>
<proteinExistence type="predicted"/>
<dbReference type="EMBL" id="AP027151">
    <property type="protein sequence ID" value="BDV44374.1"/>
    <property type="molecule type" value="Genomic_DNA"/>
</dbReference>
<accession>A0ABM8EQ66</accession>
<keyword evidence="1" id="KW-0285">Flavoprotein</keyword>